<dbReference type="Pfam" id="PF00010">
    <property type="entry name" value="HLH"/>
    <property type="match status" value="1"/>
</dbReference>
<evidence type="ECO:0000256" key="2">
    <source>
        <dbReference type="ARBA" id="ARBA00005510"/>
    </source>
</evidence>
<protein>
    <submittedName>
        <fullName evidence="9">Transcription factor ICE1</fullName>
    </submittedName>
</protein>
<keyword evidence="5" id="KW-0238">DNA-binding</keyword>
<dbReference type="PANTHER" id="PTHR31945:SF155">
    <property type="entry name" value="BHLH DOMAIN-CONTAINING PROTEIN"/>
    <property type="match status" value="1"/>
</dbReference>
<feature type="compositionally biased region" description="Low complexity" evidence="8">
    <location>
        <begin position="193"/>
        <end position="206"/>
    </location>
</feature>
<feature type="compositionally biased region" description="Polar residues" evidence="8">
    <location>
        <begin position="298"/>
        <end position="307"/>
    </location>
</feature>
<keyword evidence="6" id="KW-0804">Transcription</keyword>
<dbReference type="SUPFAM" id="SSF47459">
    <property type="entry name" value="HLH, helix-loop-helix DNA-binding domain"/>
    <property type="match status" value="1"/>
</dbReference>
<feature type="compositionally biased region" description="Basic and acidic residues" evidence="8">
    <location>
        <begin position="17"/>
        <end position="27"/>
    </location>
</feature>
<feature type="region of interest" description="Disordered" evidence="8">
    <location>
        <begin position="282"/>
        <end position="322"/>
    </location>
</feature>
<dbReference type="SMART" id="SM00353">
    <property type="entry name" value="HLH"/>
    <property type="match status" value="1"/>
</dbReference>
<evidence type="ECO:0000256" key="5">
    <source>
        <dbReference type="ARBA" id="ARBA00023125"/>
    </source>
</evidence>
<dbReference type="GO" id="GO:0003700">
    <property type="term" value="F:DNA-binding transcription factor activity"/>
    <property type="evidence" value="ECO:0007669"/>
    <property type="project" value="TreeGrafter"/>
</dbReference>
<keyword evidence="4" id="KW-0805">Transcription regulation</keyword>
<dbReference type="ExpressionAtlas" id="M8D8W2">
    <property type="expression patterns" value="baseline"/>
</dbReference>
<evidence type="ECO:0000256" key="6">
    <source>
        <dbReference type="ARBA" id="ARBA00023163"/>
    </source>
</evidence>
<accession>M8D8W2</accession>
<dbReference type="PROSITE" id="PS50888">
    <property type="entry name" value="BHLH"/>
    <property type="match status" value="1"/>
</dbReference>
<evidence type="ECO:0000313" key="9">
    <source>
        <dbReference type="EnsemblPlants" id="EMT32961"/>
    </source>
</evidence>
<evidence type="ECO:0000256" key="8">
    <source>
        <dbReference type="SAM" id="MobiDB-lite"/>
    </source>
</evidence>
<dbReference type="InterPro" id="IPR011598">
    <property type="entry name" value="bHLH_dom"/>
</dbReference>
<feature type="compositionally biased region" description="Basic and acidic residues" evidence="8">
    <location>
        <begin position="283"/>
        <end position="297"/>
    </location>
</feature>
<dbReference type="FunFam" id="4.10.280.10:FF:000066">
    <property type="entry name" value="BHLH transcription factor"/>
    <property type="match status" value="1"/>
</dbReference>
<keyword evidence="3" id="KW-0217">Developmental protein</keyword>
<dbReference type="InterPro" id="IPR051358">
    <property type="entry name" value="TF_AMS/ICE1/BHLH6-like"/>
</dbReference>
<dbReference type="AlphaFoldDB" id="M8D8W2"/>
<comment type="similarity">
    <text evidence="2">Belongs to the bHLH protein family.</text>
</comment>
<evidence type="ECO:0000256" key="7">
    <source>
        <dbReference type="ARBA" id="ARBA00023242"/>
    </source>
</evidence>
<dbReference type="InterPro" id="IPR054502">
    <property type="entry name" value="bHLH-TF_ACT-like_plant"/>
</dbReference>
<comment type="subcellular location">
    <subcellularLocation>
        <location evidence="1">Nucleus</location>
    </subcellularLocation>
</comment>
<keyword evidence="7" id="KW-0539">Nucleus</keyword>
<dbReference type="PANTHER" id="PTHR31945">
    <property type="entry name" value="TRANSCRIPTION FACTOR SCREAM2-RELATED"/>
    <property type="match status" value="1"/>
</dbReference>
<dbReference type="CDD" id="cd11443">
    <property type="entry name" value="bHLH_AtAMS_like"/>
    <property type="match status" value="1"/>
</dbReference>
<organism evidence="9">
    <name type="scientific">Aegilops tauschii</name>
    <name type="common">Tausch's goatgrass</name>
    <name type="synonym">Aegilops squarrosa</name>
    <dbReference type="NCBI Taxonomy" id="37682"/>
    <lineage>
        <taxon>Eukaryota</taxon>
        <taxon>Viridiplantae</taxon>
        <taxon>Streptophyta</taxon>
        <taxon>Embryophyta</taxon>
        <taxon>Tracheophyta</taxon>
        <taxon>Spermatophyta</taxon>
        <taxon>Magnoliopsida</taxon>
        <taxon>Liliopsida</taxon>
        <taxon>Poales</taxon>
        <taxon>Poaceae</taxon>
        <taxon>BOP clade</taxon>
        <taxon>Pooideae</taxon>
        <taxon>Triticodae</taxon>
        <taxon>Triticeae</taxon>
        <taxon>Triticinae</taxon>
        <taxon>Aegilops</taxon>
    </lineage>
</organism>
<dbReference type="Pfam" id="PF22754">
    <property type="entry name" value="bHLH-TF_ACT-like_plant"/>
    <property type="match status" value="1"/>
</dbReference>
<dbReference type="InterPro" id="IPR036638">
    <property type="entry name" value="HLH_DNA-bd_sf"/>
</dbReference>
<sequence>MARQIGQGKNALCNGETDGRHEGDVHEHQGLGHDQAALMGQEAGNDHNQHLLPMPSGGGGGFRAPPMLDDDSWYFNPGAVGDAAGNGSMIPAPATMEASGSSSGFGDASQMFPLLNPGVGGTGPLDVPGFDLDISGDLSAFLGAGNAPNASLLPHGNTDFLGSFGGFGTAPAQTTDFGGLAGFDLFDTGAQGWSGPSSEGPAAPAPQTAPFSGQGNAKALRPLDTFPASGPQPTPFQKRALRRNAGEEDGGRKRKAAEPDIILDDADDDIISIDASGLIYDSEDGRGVGESGRKDGNESNANSTVTGGATAEGNAKKKGMPAKNLMAERRRRKKLNDRLYALRSVVPRISKMDRASILGDAIEYLKELKQKINVLQNELEASPSASSLPPTPTSFHPLTPTTPTMPALPSRVKEELASSAAQEPCVEVKLREGRVVNIRMMCSRRPGVVHSSLKALEGLGLDVQQAVISYFNDFTLDVFKAEQCKDGPGPQPEEIKAVLLHCAGFHPALGLQQINDDSVLVSYWDHAAGGVVAVLDPTSPSSLQPATGRVGFGCFPMKAW</sequence>
<dbReference type="GO" id="GO:0043565">
    <property type="term" value="F:sequence-specific DNA binding"/>
    <property type="evidence" value="ECO:0007669"/>
    <property type="project" value="TreeGrafter"/>
</dbReference>
<dbReference type="GO" id="GO:0046983">
    <property type="term" value="F:protein dimerization activity"/>
    <property type="evidence" value="ECO:0007669"/>
    <property type="project" value="InterPro"/>
</dbReference>
<evidence type="ECO:0000256" key="1">
    <source>
        <dbReference type="ARBA" id="ARBA00004123"/>
    </source>
</evidence>
<feature type="region of interest" description="Disordered" evidence="8">
    <location>
        <begin position="382"/>
        <end position="406"/>
    </location>
</feature>
<dbReference type="EnsemblPlants" id="EMT32961">
    <property type="protein sequence ID" value="EMT32961"/>
    <property type="gene ID" value="F775_15875"/>
</dbReference>
<proteinExistence type="inferred from homology"/>
<feature type="region of interest" description="Disordered" evidence="8">
    <location>
        <begin position="1"/>
        <end position="27"/>
    </location>
</feature>
<name>M8D8W2_AEGTA</name>
<feature type="region of interest" description="Disordered" evidence="8">
    <location>
        <begin position="188"/>
        <end position="261"/>
    </location>
</feature>
<dbReference type="Gene3D" id="4.10.280.10">
    <property type="entry name" value="Helix-loop-helix DNA-binding domain"/>
    <property type="match status" value="1"/>
</dbReference>
<evidence type="ECO:0000256" key="3">
    <source>
        <dbReference type="ARBA" id="ARBA00022473"/>
    </source>
</evidence>
<dbReference type="GO" id="GO:0005634">
    <property type="term" value="C:nucleus"/>
    <property type="evidence" value="ECO:0007669"/>
    <property type="project" value="UniProtKB-SubCell"/>
</dbReference>
<evidence type="ECO:0000256" key="4">
    <source>
        <dbReference type="ARBA" id="ARBA00023015"/>
    </source>
</evidence>
<reference evidence="9" key="1">
    <citation type="submission" date="2015-06" db="UniProtKB">
        <authorList>
            <consortium name="EnsemblPlants"/>
        </authorList>
    </citation>
    <scope>IDENTIFICATION</scope>
</reference>